<accession>A0ABU3LG14</accession>
<proteinExistence type="predicted"/>
<dbReference type="InterPro" id="IPR051016">
    <property type="entry name" value="Diverse_Substrate_AcTransf"/>
</dbReference>
<dbReference type="PANTHER" id="PTHR10545:SF29">
    <property type="entry name" value="GH14572P-RELATED"/>
    <property type="match status" value="1"/>
</dbReference>
<reference evidence="4 5" key="1">
    <citation type="submission" date="2023-09" db="EMBL/GenBank/DDBJ databases">
        <title>Novel taxa isolated from Blanes Bay.</title>
        <authorList>
            <person name="Rey-Velasco X."/>
            <person name="Lucena T."/>
        </authorList>
    </citation>
    <scope>NUCLEOTIDE SEQUENCE [LARGE SCALE GENOMIC DNA]</scope>
    <source>
        <strain evidence="4 5">S356</strain>
    </source>
</reference>
<sequence>MDYTIRLAVKEDMVDVHRLITELAVFEKEPDAVEVSVEDLKESGFSEKPAFKVYVAENENVIVGMALFYERYSTWVGRIIHLEDLIVTKASRGTGVGKALYTTLLEYANRLGVKRVTWEVLDWNKNAVDFYESTGATILKEWRVVHMKEKGLKKFIKN</sequence>
<keyword evidence="1" id="KW-0808">Transferase</keyword>
<comment type="caution">
    <text evidence="4">The sequence shown here is derived from an EMBL/GenBank/DDBJ whole genome shotgun (WGS) entry which is preliminary data.</text>
</comment>
<organism evidence="4 5">
    <name type="scientific">Asprobacillus argus</name>
    <dbReference type="NCBI Taxonomy" id="3076534"/>
    <lineage>
        <taxon>Bacteria</taxon>
        <taxon>Pseudomonadati</taxon>
        <taxon>Bacteroidota</taxon>
        <taxon>Flavobacteriia</taxon>
        <taxon>Flavobacteriales</taxon>
        <taxon>Flavobacteriaceae</taxon>
        <taxon>Asprobacillus</taxon>
    </lineage>
</organism>
<keyword evidence="5" id="KW-1185">Reference proteome</keyword>
<evidence type="ECO:0000313" key="5">
    <source>
        <dbReference type="Proteomes" id="UP001257277"/>
    </source>
</evidence>
<dbReference type="EMBL" id="JAVTTO010000003">
    <property type="protein sequence ID" value="MDT7832532.1"/>
    <property type="molecule type" value="Genomic_DNA"/>
</dbReference>
<dbReference type="PANTHER" id="PTHR10545">
    <property type="entry name" value="DIAMINE N-ACETYLTRANSFERASE"/>
    <property type="match status" value="1"/>
</dbReference>
<dbReference type="CDD" id="cd04301">
    <property type="entry name" value="NAT_SF"/>
    <property type="match status" value="1"/>
</dbReference>
<dbReference type="Pfam" id="PF00583">
    <property type="entry name" value="Acetyltransf_1"/>
    <property type="match status" value="1"/>
</dbReference>
<dbReference type="SUPFAM" id="SSF55729">
    <property type="entry name" value="Acyl-CoA N-acyltransferases (Nat)"/>
    <property type="match status" value="1"/>
</dbReference>
<evidence type="ECO:0000256" key="1">
    <source>
        <dbReference type="ARBA" id="ARBA00022679"/>
    </source>
</evidence>
<dbReference type="InterPro" id="IPR016181">
    <property type="entry name" value="Acyl_CoA_acyltransferase"/>
</dbReference>
<dbReference type="RefSeq" id="WP_349241792.1">
    <property type="nucleotide sequence ID" value="NZ_JAVTTO010000003.1"/>
</dbReference>
<dbReference type="Proteomes" id="UP001257277">
    <property type="component" value="Unassembled WGS sequence"/>
</dbReference>
<evidence type="ECO:0000256" key="2">
    <source>
        <dbReference type="ARBA" id="ARBA00023315"/>
    </source>
</evidence>
<evidence type="ECO:0000313" key="4">
    <source>
        <dbReference type="EMBL" id="MDT7832532.1"/>
    </source>
</evidence>
<dbReference type="PROSITE" id="PS51186">
    <property type="entry name" value="GNAT"/>
    <property type="match status" value="1"/>
</dbReference>
<keyword evidence="2" id="KW-0012">Acyltransferase</keyword>
<dbReference type="InterPro" id="IPR000182">
    <property type="entry name" value="GNAT_dom"/>
</dbReference>
<gene>
    <name evidence="4" type="ORF">RQM59_09085</name>
</gene>
<evidence type="ECO:0000259" key="3">
    <source>
        <dbReference type="PROSITE" id="PS51186"/>
    </source>
</evidence>
<name>A0ABU3LG14_9FLAO</name>
<protein>
    <submittedName>
        <fullName evidence="4">GNAT family N-acetyltransferase</fullName>
    </submittedName>
</protein>
<feature type="domain" description="N-acetyltransferase" evidence="3">
    <location>
        <begin position="3"/>
        <end position="157"/>
    </location>
</feature>
<dbReference type="Gene3D" id="3.40.630.30">
    <property type="match status" value="1"/>
</dbReference>